<name>G3EI21_9POXV</name>
<keyword evidence="1" id="KW-0175">Coiled coil</keyword>
<evidence type="ECO:0000256" key="2">
    <source>
        <dbReference type="SAM" id="MobiDB-lite"/>
    </source>
</evidence>
<evidence type="ECO:0000256" key="1">
    <source>
        <dbReference type="SAM" id="Coils"/>
    </source>
</evidence>
<dbReference type="RefSeq" id="YP_004821482.1">
    <property type="nucleotide sequence ID" value="NC_015960.1"/>
</dbReference>
<feature type="coiled-coil region" evidence="1">
    <location>
        <begin position="417"/>
        <end position="468"/>
    </location>
</feature>
<evidence type="ECO:0000313" key="4">
    <source>
        <dbReference type="Proteomes" id="UP000164653"/>
    </source>
</evidence>
<keyword evidence="4" id="KW-1185">Reference proteome</keyword>
<feature type="region of interest" description="Disordered" evidence="2">
    <location>
        <begin position="516"/>
        <end position="647"/>
    </location>
</feature>
<organism evidence="3 4">
    <name type="scientific">Yokapox virus</name>
    <dbReference type="NCBI Taxonomy" id="1076255"/>
    <lineage>
        <taxon>Viruses</taxon>
        <taxon>Varidnaviria</taxon>
        <taxon>Bamfordvirae</taxon>
        <taxon>Nucleocytoviricota</taxon>
        <taxon>Pokkesviricetes</taxon>
        <taxon>Chitovirales</taxon>
        <taxon>Poxviridae</taxon>
        <taxon>Chordopoxvirinae</taxon>
        <taxon>Centapoxvirus</taxon>
        <taxon>Centapoxvirus yokapox</taxon>
    </lineage>
</organism>
<proteinExistence type="predicted"/>
<dbReference type="KEGG" id="vg:11107265"/>
<reference evidence="3 4" key="1">
    <citation type="journal article" date="2011" name="J. Virol.">
        <title>The genome of yoka poxvirus.</title>
        <authorList>
            <person name="Zhao G."/>
            <person name="Droit L."/>
            <person name="Tesh R.B."/>
            <person name="Popov V.L."/>
            <person name="Little N.S."/>
            <person name="Upton C."/>
            <person name="Virgin H.W."/>
            <person name="Wang D."/>
        </authorList>
    </citation>
    <scope>NUCLEOTIDE SEQUENCE [LARGE SCALE GENOMIC DNA]</scope>
    <source>
        <strain evidence="3">DakArB 4268</strain>
    </source>
</reference>
<sequence length="660" mass="78024">MEVDANIIKFTKHKDDFIQEVESKWDDELHQFSGLYRKTRNIIRNIIRDIVILTDDKKRDEFYNTFLSTKLNNTNTSIDKEYRYLFGNGYDIESRVNTIGKYILFVVMTYITSTFKLTTYDEVVDILSKLLNVICNIHDKYLCEYMFIGIPVSLINILNIKGINNIYTVLNQRYSRYVSVYDEFFLFLKNNHYMQSNKYNITLAYGPVSFVTSISVPDFIMESLTFKACDNFYKTDNLKYVYVFTRKIGVLSDGDKDEIYQYVKLTEMIHNGVVEDNDDYDDCSAVLNLDVNKHIDRFRNRLILLTPEIITCRKHGNSEDADPDYRYLIDVEIKNERMYISNQTLDLKTSSNDINLSDYQLVIDKLMEWIDNYDVQSENQNEKDIKTKIHELMNYIKDKIYKIKSLEWDSIDCQYMIKKIENELEEKFKTIKKLDNDNTTNFENNDDNDKNIQKIKDLEDKLEKCIKNNDLEITYYKNELVELQHKLDDCISSSASSEVDKLNKKINELNKVIEDNSENKVEENSENKVEENSENKVEENSENKVEENKVEENSENKVEENKVEENSENKVEENKVEENSENKVEENKVEENSENKVEENSENKVEENSENKVEENSENKVEENSENKVEENSENKVEENSENKVEEKDETIIQKIINYI</sequence>
<protein>
    <submittedName>
        <fullName evidence="3">Truncated A-type inclusion protein</fullName>
    </submittedName>
</protein>
<dbReference type="EMBL" id="HQ849551">
    <property type="protein sequence ID" value="AEN03718.1"/>
    <property type="molecule type" value="Genomic_DNA"/>
</dbReference>
<gene>
    <name evidence="3" type="ORF">YKV129c</name>
</gene>
<dbReference type="Proteomes" id="UP000164653">
    <property type="component" value="Segment"/>
</dbReference>
<dbReference type="GeneID" id="11107265"/>
<accession>G3EI21</accession>
<dbReference type="OrthoDB" id="8029at10239"/>
<evidence type="ECO:0000313" key="3">
    <source>
        <dbReference type="EMBL" id="AEN03718.1"/>
    </source>
</evidence>